<keyword evidence="10" id="KW-1185">Reference proteome</keyword>
<dbReference type="Gene3D" id="3.20.20.70">
    <property type="entry name" value="Aldolase class I"/>
    <property type="match status" value="1"/>
</dbReference>
<evidence type="ECO:0000256" key="5">
    <source>
        <dbReference type="ARBA" id="ARBA00023239"/>
    </source>
</evidence>
<reference evidence="9 10" key="1">
    <citation type="submission" date="2017-07" db="EMBL/GenBank/DDBJ databases">
        <title>Flavobacterium cyanobacteriorum sp. nov., isolated from cyanobacterial aggregates in a eutrophic lake.</title>
        <authorList>
            <person name="Cai H."/>
        </authorList>
    </citation>
    <scope>NUCLEOTIDE SEQUENCE [LARGE SCALE GENOMIC DNA]</scope>
    <source>
        <strain evidence="9 10">TH167</strain>
    </source>
</reference>
<comment type="pathway">
    <text evidence="1 7">Pyrimidine metabolism; UMP biosynthesis via de novo pathway; UMP from orotate: step 2/2.</text>
</comment>
<comment type="catalytic activity">
    <reaction evidence="6 7">
        <text>orotidine 5'-phosphate + H(+) = UMP + CO2</text>
        <dbReference type="Rhea" id="RHEA:11596"/>
        <dbReference type="ChEBI" id="CHEBI:15378"/>
        <dbReference type="ChEBI" id="CHEBI:16526"/>
        <dbReference type="ChEBI" id="CHEBI:57538"/>
        <dbReference type="ChEBI" id="CHEBI:57865"/>
        <dbReference type="EC" id="4.1.1.23"/>
    </reaction>
</comment>
<dbReference type="PANTHER" id="PTHR43375">
    <property type="entry name" value="OROTIDINE 5'-PHOSPHATE DECARBOXYLASE"/>
    <property type="match status" value="1"/>
</dbReference>
<dbReference type="Proteomes" id="UP000216035">
    <property type="component" value="Unassembled WGS sequence"/>
</dbReference>
<dbReference type="GO" id="GO:0004590">
    <property type="term" value="F:orotidine-5'-phosphate decarboxylase activity"/>
    <property type="evidence" value="ECO:0007669"/>
    <property type="project" value="UniProtKB-UniRule"/>
</dbReference>
<dbReference type="OrthoDB" id="9808470at2"/>
<protein>
    <recommendedName>
        <fullName evidence="7">Orotidine 5'-phosphate decarboxylase</fullName>
        <ecNumber evidence="7">4.1.1.23</ecNumber>
    </recommendedName>
    <alternativeName>
        <fullName evidence="7">OMP decarboxylase</fullName>
        <shortName evidence="7">OMPDCase</shortName>
        <shortName evidence="7">OMPdecase</shortName>
    </alternativeName>
</protein>
<dbReference type="InterPro" id="IPR011995">
    <property type="entry name" value="OMPdecase_type-2"/>
</dbReference>
<keyword evidence="3 7" id="KW-0210">Decarboxylase</keyword>
<dbReference type="UniPathway" id="UPA00070">
    <property type="reaction ID" value="UER00120"/>
</dbReference>
<proteinExistence type="inferred from homology"/>
<accession>A0A255ZXM0</accession>
<name>A0A255ZXM0_9FLAO</name>
<dbReference type="SUPFAM" id="SSF51366">
    <property type="entry name" value="Ribulose-phoshate binding barrel"/>
    <property type="match status" value="1"/>
</dbReference>
<feature type="active site" description="Proton donor" evidence="7">
    <location>
        <position position="96"/>
    </location>
</feature>
<evidence type="ECO:0000256" key="6">
    <source>
        <dbReference type="ARBA" id="ARBA00049157"/>
    </source>
</evidence>
<dbReference type="InterPro" id="IPR013785">
    <property type="entry name" value="Aldolase_TIM"/>
</dbReference>
<dbReference type="GO" id="GO:0006207">
    <property type="term" value="P:'de novo' pyrimidine nucleobase biosynthetic process"/>
    <property type="evidence" value="ECO:0007669"/>
    <property type="project" value="InterPro"/>
</dbReference>
<dbReference type="PANTHER" id="PTHR43375:SF1">
    <property type="entry name" value="OROTIDINE 5'-PHOSPHATE DECARBOXYLASE"/>
    <property type="match status" value="1"/>
</dbReference>
<comment type="caution">
    <text evidence="9">The sequence shown here is derived from an EMBL/GenBank/DDBJ whole genome shotgun (WGS) entry which is preliminary data.</text>
</comment>
<dbReference type="HAMAP" id="MF_01215">
    <property type="entry name" value="OMPdecase_type2"/>
    <property type="match status" value="1"/>
</dbReference>
<dbReference type="InterPro" id="IPR011060">
    <property type="entry name" value="RibuloseP-bd_barrel"/>
</dbReference>
<dbReference type="EC" id="4.1.1.23" evidence="7"/>
<gene>
    <name evidence="7 9" type="primary">pyrF</name>
    <name evidence="9" type="ORF">CHX27_05580</name>
</gene>
<comment type="similarity">
    <text evidence="2 7">Belongs to the OMP decarboxylase family. Type 2 subfamily.</text>
</comment>
<evidence type="ECO:0000259" key="8">
    <source>
        <dbReference type="SMART" id="SM00934"/>
    </source>
</evidence>
<dbReference type="SMART" id="SM00934">
    <property type="entry name" value="OMPdecase"/>
    <property type="match status" value="1"/>
</dbReference>
<evidence type="ECO:0000256" key="3">
    <source>
        <dbReference type="ARBA" id="ARBA00022793"/>
    </source>
</evidence>
<dbReference type="NCBIfam" id="TIGR02127">
    <property type="entry name" value="pyrF_sub2"/>
    <property type="match status" value="1"/>
</dbReference>
<feature type="domain" description="Orotidine 5'-phosphate decarboxylase" evidence="8">
    <location>
        <begin position="16"/>
        <end position="254"/>
    </location>
</feature>
<dbReference type="Pfam" id="PF00215">
    <property type="entry name" value="OMPdecase"/>
    <property type="match status" value="1"/>
</dbReference>
<evidence type="ECO:0000256" key="7">
    <source>
        <dbReference type="HAMAP-Rule" id="MF_01215"/>
    </source>
</evidence>
<sequence length="274" mass="30178">MEIHQLVQQIKIKKSFLCVGLDTDTKLLPKYLAGADDPIFEFNKAIIDATHFVTVAYKPNVAFYEAQGEKGWLALRKTVRYIKDNYPEIFTIADAKRGDIGNTADMYARAFFDDLGFDSVTVAPYMGRDSVEPFLAHPNKQTILLALTSNPGAADFQLGTTDQTALFEKVLETSQTYQNAHNLMYVVGATRPEYFQQVRKIVPNSFLLVPGVGAQGGSLAEVCKYGLTDNIGLLVNASRAVIYASSEANFAEKAGEAAFKLQEEMRAILNKAGI</sequence>
<dbReference type="GO" id="GO:0044205">
    <property type="term" value="P:'de novo' UMP biosynthetic process"/>
    <property type="evidence" value="ECO:0007669"/>
    <property type="project" value="UniProtKB-UniRule"/>
</dbReference>
<dbReference type="CDD" id="cd04725">
    <property type="entry name" value="OMP_decarboxylase_like"/>
    <property type="match status" value="1"/>
</dbReference>
<evidence type="ECO:0000256" key="4">
    <source>
        <dbReference type="ARBA" id="ARBA00022975"/>
    </source>
</evidence>
<evidence type="ECO:0000313" key="10">
    <source>
        <dbReference type="Proteomes" id="UP000216035"/>
    </source>
</evidence>
<dbReference type="RefSeq" id="WP_094485777.1">
    <property type="nucleotide sequence ID" value="NZ_NOXX01000177.1"/>
</dbReference>
<dbReference type="InterPro" id="IPR001754">
    <property type="entry name" value="OMPdeCOase_dom"/>
</dbReference>
<dbReference type="EMBL" id="NOXX01000177">
    <property type="protein sequence ID" value="OYQ45634.1"/>
    <property type="molecule type" value="Genomic_DNA"/>
</dbReference>
<evidence type="ECO:0000256" key="2">
    <source>
        <dbReference type="ARBA" id="ARBA00008847"/>
    </source>
</evidence>
<organism evidence="9 10">
    <name type="scientific">Flavobacterium aurantiibacter</name>
    <dbReference type="NCBI Taxonomy" id="2023067"/>
    <lineage>
        <taxon>Bacteria</taxon>
        <taxon>Pseudomonadati</taxon>
        <taxon>Bacteroidota</taxon>
        <taxon>Flavobacteriia</taxon>
        <taxon>Flavobacteriales</taxon>
        <taxon>Flavobacteriaceae</taxon>
        <taxon>Flavobacterium</taxon>
    </lineage>
</organism>
<dbReference type="AlphaFoldDB" id="A0A255ZXM0"/>
<evidence type="ECO:0000313" key="9">
    <source>
        <dbReference type="EMBL" id="OYQ45634.1"/>
    </source>
</evidence>
<evidence type="ECO:0000256" key="1">
    <source>
        <dbReference type="ARBA" id="ARBA00004861"/>
    </source>
</evidence>
<keyword evidence="5 7" id="KW-0456">Lyase</keyword>
<keyword evidence="4 7" id="KW-0665">Pyrimidine biosynthesis</keyword>